<dbReference type="Gene3D" id="1.10.10.10">
    <property type="entry name" value="Winged helix-like DNA-binding domain superfamily/Winged helix DNA-binding domain"/>
    <property type="match status" value="1"/>
</dbReference>
<reference evidence="6 7" key="1">
    <citation type="submission" date="2023-07" db="EMBL/GenBank/DDBJ databases">
        <title>Genomic Encyclopedia of Type Strains, Phase IV (KMG-IV): sequencing the most valuable type-strain genomes for metagenomic binning, comparative biology and taxonomic classification.</title>
        <authorList>
            <person name="Goeker M."/>
        </authorList>
    </citation>
    <scope>NUCLEOTIDE SEQUENCE [LARGE SCALE GENOMIC DNA]</scope>
    <source>
        <strain evidence="6 7">DSM 20694</strain>
    </source>
</reference>
<dbReference type="Pfam" id="PF00126">
    <property type="entry name" value="HTH_1"/>
    <property type="match status" value="1"/>
</dbReference>
<dbReference type="InterPro" id="IPR005119">
    <property type="entry name" value="LysR_subst-bd"/>
</dbReference>
<keyword evidence="7" id="KW-1185">Reference proteome</keyword>
<keyword evidence="3 6" id="KW-0238">DNA-binding</keyword>
<dbReference type="InterPro" id="IPR036388">
    <property type="entry name" value="WH-like_DNA-bd_sf"/>
</dbReference>
<evidence type="ECO:0000256" key="4">
    <source>
        <dbReference type="ARBA" id="ARBA00023163"/>
    </source>
</evidence>
<dbReference type="SUPFAM" id="SSF46785">
    <property type="entry name" value="Winged helix' DNA-binding domain"/>
    <property type="match status" value="1"/>
</dbReference>
<dbReference type="PANTHER" id="PTHR30126:SF64">
    <property type="entry name" value="HTH-TYPE TRANSCRIPTIONAL REGULATOR CITR"/>
    <property type="match status" value="1"/>
</dbReference>
<evidence type="ECO:0000313" key="7">
    <source>
        <dbReference type="Proteomes" id="UP001228504"/>
    </source>
</evidence>
<dbReference type="SUPFAM" id="SSF53850">
    <property type="entry name" value="Periplasmic binding protein-like II"/>
    <property type="match status" value="1"/>
</dbReference>
<dbReference type="InterPro" id="IPR000847">
    <property type="entry name" value="LysR_HTH_N"/>
</dbReference>
<proteinExistence type="inferred from homology"/>
<name>A0ABT9UWU4_9FIRM</name>
<dbReference type="InterPro" id="IPR036390">
    <property type="entry name" value="WH_DNA-bd_sf"/>
</dbReference>
<evidence type="ECO:0000256" key="1">
    <source>
        <dbReference type="ARBA" id="ARBA00009437"/>
    </source>
</evidence>
<evidence type="ECO:0000256" key="2">
    <source>
        <dbReference type="ARBA" id="ARBA00023015"/>
    </source>
</evidence>
<dbReference type="GO" id="GO:0003677">
    <property type="term" value="F:DNA binding"/>
    <property type="evidence" value="ECO:0007669"/>
    <property type="project" value="UniProtKB-KW"/>
</dbReference>
<evidence type="ECO:0000256" key="3">
    <source>
        <dbReference type="ARBA" id="ARBA00023125"/>
    </source>
</evidence>
<dbReference type="Pfam" id="PF03466">
    <property type="entry name" value="LysR_substrate"/>
    <property type="match status" value="1"/>
</dbReference>
<feature type="domain" description="HTH lysR-type" evidence="5">
    <location>
        <begin position="1"/>
        <end position="58"/>
    </location>
</feature>
<accession>A0ABT9UWU4</accession>
<dbReference type="PANTHER" id="PTHR30126">
    <property type="entry name" value="HTH-TYPE TRANSCRIPTIONAL REGULATOR"/>
    <property type="match status" value="1"/>
</dbReference>
<dbReference type="Proteomes" id="UP001228504">
    <property type="component" value="Unassembled WGS sequence"/>
</dbReference>
<organism evidence="6 7">
    <name type="scientific">Eubacterium multiforme</name>
    <dbReference type="NCBI Taxonomy" id="83339"/>
    <lineage>
        <taxon>Bacteria</taxon>
        <taxon>Bacillati</taxon>
        <taxon>Bacillota</taxon>
        <taxon>Clostridia</taxon>
        <taxon>Eubacteriales</taxon>
        <taxon>Eubacteriaceae</taxon>
        <taxon>Eubacterium</taxon>
    </lineage>
</organism>
<dbReference type="EMBL" id="JAUSUF010000013">
    <property type="protein sequence ID" value="MDQ0150802.1"/>
    <property type="molecule type" value="Genomic_DNA"/>
</dbReference>
<comment type="similarity">
    <text evidence="1">Belongs to the LysR transcriptional regulatory family.</text>
</comment>
<keyword evidence="2" id="KW-0805">Transcription regulation</keyword>
<keyword evidence="4" id="KW-0804">Transcription</keyword>
<dbReference type="PROSITE" id="PS50931">
    <property type="entry name" value="HTH_LYSR"/>
    <property type="match status" value="1"/>
</dbReference>
<evidence type="ECO:0000313" key="6">
    <source>
        <dbReference type="EMBL" id="MDQ0150802.1"/>
    </source>
</evidence>
<dbReference type="Gene3D" id="3.40.190.290">
    <property type="match status" value="1"/>
</dbReference>
<gene>
    <name evidence="6" type="ORF">J2S18_002776</name>
</gene>
<sequence>MNLTYLQSFYTTVKCNSISKAAKELHLTQPGLSMQLQNLEQEINAKILIRSNKGVSLTAEGSVLFEYAENMLSLKDNILKDIQNLNNKNKSIKLCSCKNLGEHILPCSLYTFKEIYPDIDISMEVSNSTTVIEKIKNHDINIGIIQEMEIPDDIDAIPILKDRLVLTGGPQSTINNMTLEELKNIPLVSREVDSANQVLLENRLNNYNIKLNDLNLVLSLNSPEAIKSSLRSNMGFAFLPETTIEHEIRTSKLKKILIKDFDIPFNYYFVHRKNYQFTNHEKKLLSFLKSKNRCFCY</sequence>
<comment type="caution">
    <text evidence="6">The sequence shown here is derived from an EMBL/GenBank/DDBJ whole genome shotgun (WGS) entry which is preliminary data.</text>
</comment>
<dbReference type="PRINTS" id="PR00039">
    <property type="entry name" value="HTHLYSR"/>
</dbReference>
<dbReference type="RefSeq" id="WP_307487601.1">
    <property type="nucleotide sequence ID" value="NZ_JAUSUF010000013.1"/>
</dbReference>
<evidence type="ECO:0000259" key="5">
    <source>
        <dbReference type="PROSITE" id="PS50931"/>
    </source>
</evidence>
<protein>
    <submittedName>
        <fullName evidence="6">DNA-binding transcriptional LysR family regulator</fullName>
    </submittedName>
</protein>